<accession>A0AAW2TZX5</accession>
<protein>
    <submittedName>
        <fullName evidence="2">Protein BIC1</fullName>
    </submittedName>
</protein>
<feature type="region of interest" description="Disordered" evidence="1">
    <location>
        <begin position="1"/>
        <end position="46"/>
    </location>
</feature>
<dbReference type="PANTHER" id="PTHR34207">
    <property type="entry name" value="PROTEIN BIC1"/>
    <property type="match status" value="1"/>
</dbReference>
<dbReference type="GO" id="GO:0009785">
    <property type="term" value="P:blue light signaling pathway"/>
    <property type="evidence" value="ECO:0007669"/>
    <property type="project" value="InterPro"/>
</dbReference>
<reference evidence="2" key="1">
    <citation type="submission" date="2020-06" db="EMBL/GenBank/DDBJ databases">
        <authorList>
            <person name="Li T."/>
            <person name="Hu X."/>
            <person name="Zhang T."/>
            <person name="Song X."/>
            <person name="Zhang H."/>
            <person name="Dai N."/>
            <person name="Sheng W."/>
            <person name="Hou X."/>
            <person name="Wei L."/>
        </authorList>
    </citation>
    <scope>NUCLEOTIDE SEQUENCE</scope>
    <source>
        <strain evidence="2">KEN1</strain>
        <tissue evidence="2">Leaf</tissue>
    </source>
</reference>
<organism evidence="2">
    <name type="scientific">Sesamum latifolium</name>
    <dbReference type="NCBI Taxonomy" id="2727402"/>
    <lineage>
        <taxon>Eukaryota</taxon>
        <taxon>Viridiplantae</taxon>
        <taxon>Streptophyta</taxon>
        <taxon>Embryophyta</taxon>
        <taxon>Tracheophyta</taxon>
        <taxon>Spermatophyta</taxon>
        <taxon>Magnoliopsida</taxon>
        <taxon>eudicotyledons</taxon>
        <taxon>Gunneridae</taxon>
        <taxon>Pentapetalae</taxon>
        <taxon>asterids</taxon>
        <taxon>lamiids</taxon>
        <taxon>Lamiales</taxon>
        <taxon>Pedaliaceae</taxon>
        <taxon>Sesamum</taxon>
    </lineage>
</organism>
<dbReference type="InterPro" id="IPR040374">
    <property type="entry name" value="BIC"/>
</dbReference>
<dbReference type="CDD" id="cd22645">
    <property type="entry name" value="BIC1_CID"/>
    <property type="match status" value="1"/>
</dbReference>
<evidence type="ECO:0000256" key="1">
    <source>
        <dbReference type="SAM" id="MobiDB-lite"/>
    </source>
</evidence>
<dbReference type="PANTHER" id="PTHR34207:SF2">
    <property type="entry name" value="PROTEIN BIC1"/>
    <property type="match status" value="1"/>
</dbReference>
<evidence type="ECO:0000313" key="2">
    <source>
        <dbReference type="EMBL" id="KAL0410108.1"/>
    </source>
</evidence>
<reference evidence="2" key="2">
    <citation type="journal article" date="2024" name="Plant">
        <title>Genomic evolution and insights into agronomic trait innovations of Sesamum species.</title>
        <authorList>
            <person name="Miao H."/>
            <person name="Wang L."/>
            <person name="Qu L."/>
            <person name="Liu H."/>
            <person name="Sun Y."/>
            <person name="Le M."/>
            <person name="Wang Q."/>
            <person name="Wei S."/>
            <person name="Zheng Y."/>
            <person name="Lin W."/>
            <person name="Duan Y."/>
            <person name="Cao H."/>
            <person name="Xiong S."/>
            <person name="Wang X."/>
            <person name="Wei L."/>
            <person name="Li C."/>
            <person name="Ma Q."/>
            <person name="Ju M."/>
            <person name="Zhao R."/>
            <person name="Li G."/>
            <person name="Mu C."/>
            <person name="Tian Q."/>
            <person name="Mei H."/>
            <person name="Zhang T."/>
            <person name="Gao T."/>
            <person name="Zhang H."/>
        </authorList>
    </citation>
    <scope>NUCLEOTIDE SEQUENCE</scope>
    <source>
        <strain evidence="2">KEN1</strain>
    </source>
</reference>
<name>A0AAW2TZX5_9LAMI</name>
<dbReference type="EMBL" id="JACGWN010000013">
    <property type="protein sequence ID" value="KAL0410108.1"/>
    <property type="molecule type" value="Genomic_DNA"/>
</dbReference>
<comment type="caution">
    <text evidence="2">The sequence shown here is derived from an EMBL/GenBank/DDBJ whole genome shotgun (WGS) entry which is preliminary data.</text>
</comment>
<dbReference type="AlphaFoldDB" id="A0AAW2TZX5"/>
<proteinExistence type="predicted"/>
<feature type="compositionally biased region" description="Polar residues" evidence="1">
    <location>
        <begin position="1"/>
        <end position="20"/>
    </location>
</feature>
<gene>
    <name evidence="2" type="ORF">Slati_3600500</name>
</gene>
<sequence length="133" mass="14661">MLPPNQSTPKTTQNPFSSSESRPEGSTHVLPNKMQQQQQEEKKNTTCTTVTVATGIESSCCSSGRERLKRHRVEVAGRVWIPDMWGQEAFLKDWIDCGAFDASLVNSSIMSARAALVEQGRTLSSTTPTVVNY</sequence>